<dbReference type="Gene3D" id="1.20.1250.20">
    <property type="entry name" value="MFS general substrate transporter like domains"/>
    <property type="match status" value="2"/>
</dbReference>
<keyword evidence="2" id="KW-0813">Transport</keyword>
<feature type="transmembrane region" description="Helical" evidence="7">
    <location>
        <begin position="295"/>
        <end position="315"/>
    </location>
</feature>
<dbReference type="PROSITE" id="PS50850">
    <property type="entry name" value="MFS"/>
    <property type="match status" value="1"/>
</dbReference>
<feature type="transmembrane region" description="Helical" evidence="7">
    <location>
        <begin position="327"/>
        <end position="347"/>
    </location>
</feature>
<keyword evidence="6" id="KW-0325">Glycoprotein</keyword>
<keyword evidence="5 7" id="KW-0472">Membrane</keyword>
<feature type="transmembrane region" description="Helical" evidence="7">
    <location>
        <begin position="192"/>
        <end position="213"/>
    </location>
</feature>
<keyword evidence="4 7" id="KW-1133">Transmembrane helix</keyword>
<protein>
    <submittedName>
        <fullName evidence="9">Major facilitator superfamily transporter</fullName>
    </submittedName>
</protein>
<evidence type="ECO:0000256" key="7">
    <source>
        <dbReference type="SAM" id="Phobius"/>
    </source>
</evidence>
<feature type="transmembrane region" description="Helical" evidence="7">
    <location>
        <begin position="131"/>
        <end position="151"/>
    </location>
</feature>
<feature type="transmembrane region" description="Helical" evidence="7">
    <location>
        <begin position="225"/>
        <end position="247"/>
    </location>
</feature>
<sequence>MFINNSNKATDTYTVFENMMNEHANNKMVEDVESSHIESTSTAVNKDAEKRLVRKMDIRIMPFTALIYLFCYLDRSNIGNARILNSSTNDTLLDSNNMSQYQYVIALMIFLVAYSLFEAPSNLALKVFSPNIWLGFLVIVFGAFCAGIAGTRNFEQIAILRFFLGAFEAGVFPGMIFYMSFWYKPEERATRIALFLCSATLAGAFGGVIAYGVGHMNGVHGIEGWRWLFIVEGIPSITLGVIVMLFMPGYPEKSRWLTDDEKAMQVIRLAGNCSQGDAKLNWADAKKTLLELRLWVHYFTYLCLGVGVSSLSLFAPTIVAGLGYHDLHAQLFTVPPYAFAYVVTLGAAMLSDRTKCRGLIAGSCFSVGTVAFIIQACLPGQSYTVRYIFLCISTAGVFAGLPSLCAWVSDNVHNTTAGSLASGLNIAFTGPGQIIGVWIYRSQDKPFYRLGHAINAGFLATGALLSFGLWWHYTRLNKKLKGSNELKWIA</sequence>
<dbReference type="Proteomes" id="UP000522262">
    <property type="component" value="Unassembled WGS sequence"/>
</dbReference>
<feature type="transmembrane region" description="Helical" evidence="7">
    <location>
        <begin position="387"/>
        <end position="408"/>
    </location>
</feature>
<gene>
    <name evidence="9" type="ORF">FMEXI_9827</name>
</gene>
<feature type="transmembrane region" description="Helical" evidence="7">
    <location>
        <begin position="359"/>
        <end position="381"/>
    </location>
</feature>
<dbReference type="Pfam" id="PF07690">
    <property type="entry name" value="MFS_1"/>
    <property type="match status" value="1"/>
</dbReference>
<evidence type="ECO:0000313" key="10">
    <source>
        <dbReference type="Proteomes" id="UP000522262"/>
    </source>
</evidence>
<dbReference type="SUPFAM" id="SSF103473">
    <property type="entry name" value="MFS general substrate transporter"/>
    <property type="match status" value="1"/>
</dbReference>
<dbReference type="GO" id="GO:0016020">
    <property type="term" value="C:membrane"/>
    <property type="evidence" value="ECO:0007669"/>
    <property type="project" value="UniProtKB-SubCell"/>
</dbReference>
<feature type="domain" description="Major facilitator superfamily (MFS) profile" evidence="8">
    <location>
        <begin position="60"/>
        <end position="480"/>
    </location>
</feature>
<keyword evidence="10" id="KW-1185">Reference proteome</keyword>
<evidence type="ECO:0000313" key="9">
    <source>
        <dbReference type="EMBL" id="KAF5537620.1"/>
    </source>
</evidence>
<dbReference type="InterPro" id="IPR020846">
    <property type="entry name" value="MFS_dom"/>
</dbReference>
<proteinExistence type="predicted"/>
<accession>A0A8H5IKL8</accession>
<dbReference type="PANTHER" id="PTHR43791">
    <property type="entry name" value="PERMEASE-RELATED"/>
    <property type="match status" value="1"/>
</dbReference>
<evidence type="ECO:0000256" key="4">
    <source>
        <dbReference type="ARBA" id="ARBA00022989"/>
    </source>
</evidence>
<keyword evidence="3 7" id="KW-0812">Transmembrane</keyword>
<dbReference type="FunFam" id="1.20.1250.20:FF:000013">
    <property type="entry name" value="MFS general substrate transporter"/>
    <property type="match status" value="1"/>
</dbReference>
<comment type="caution">
    <text evidence="9">The sequence shown here is derived from an EMBL/GenBank/DDBJ whole genome shotgun (WGS) entry which is preliminary data.</text>
</comment>
<dbReference type="AlphaFoldDB" id="A0A8H5IKL8"/>
<evidence type="ECO:0000259" key="8">
    <source>
        <dbReference type="PROSITE" id="PS50850"/>
    </source>
</evidence>
<dbReference type="EMBL" id="JAAOAM010000231">
    <property type="protein sequence ID" value="KAF5537620.1"/>
    <property type="molecule type" value="Genomic_DNA"/>
</dbReference>
<reference evidence="9 10" key="1">
    <citation type="submission" date="2020-05" db="EMBL/GenBank/DDBJ databases">
        <title>Identification and distribution of gene clusters putatively required for synthesis of sphingolipid metabolism inhibitors in phylogenetically diverse species of the filamentous fungus Fusarium.</title>
        <authorList>
            <person name="Kim H.-S."/>
            <person name="Busman M."/>
            <person name="Brown D.W."/>
            <person name="Divon H."/>
            <person name="Uhlig S."/>
            <person name="Proctor R.H."/>
        </authorList>
    </citation>
    <scope>NUCLEOTIDE SEQUENCE [LARGE SCALE GENOMIC DNA]</scope>
    <source>
        <strain evidence="9 10">NRRL 53147</strain>
    </source>
</reference>
<feature type="transmembrane region" description="Helical" evidence="7">
    <location>
        <begin position="157"/>
        <end position="180"/>
    </location>
</feature>
<name>A0A8H5IKL8_9HYPO</name>
<dbReference type="FunFam" id="1.20.1250.20:FF:000057">
    <property type="entry name" value="MFS general substrate transporter"/>
    <property type="match status" value="1"/>
</dbReference>
<feature type="transmembrane region" description="Helical" evidence="7">
    <location>
        <begin position="98"/>
        <end position="119"/>
    </location>
</feature>
<dbReference type="GO" id="GO:0022857">
    <property type="term" value="F:transmembrane transporter activity"/>
    <property type="evidence" value="ECO:0007669"/>
    <property type="project" value="InterPro"/>
</dbReference>
<dbReference type="InterPro" id="IPR036259">
    <property type="entry name" value="MFS_trans_sf"/>
</dbReference>
<evidence type="ECO:0000256" key="1">
    <source>
        <dbReference type="ARBA" id="ARBA00004141"/>
    </source>
</evidence>
<evidence type="ECO:0000256" key="2">
    <source>
        <dbReference type="ARBA" id="ARBA00022448"/>
    </source>
</evidence>
<organism evidence="9 10">
    <name type="scientific">Fusarium mexicanum</name>
    <dbReference type="NCBI Taxonomy" id="751941"/>
    <lineage>
        <taxon>Eukaryota</taxon>
        <taxon>Fungi</taxon>
        <taxon>Dikarya</taxon>
        <taxon>Ascomycota</taxon>
        <taxon>Pezizomycotina</taxon>
        <taxon>Sordariomycetes</taxon>
        <taxon>Hypocreomycetidae</taxon>
        <taxon>Hypocreales</taxon>
        <taxon>Nectriaceae</taxon>
        <taxon>Fusarium</taxon>
        <taxon>Fusarium fujikuroi species complex</taxon>
    </lineage>
</organism>
<evidence type="ECO:0000256" key="6">
    <source>
        <dbReference type="ARBA" id="ARBA00023180"/>
    </source>
</evidence>
<feature type="transmembrane region" description="Helical" evidence="7">
    <location>
        <begin position="420"/>
        <end position="440"/>
    </location>
</feature>
<dbReference type="InterPro" id="IPR011701">
    <property type="entry name" value="MFS"/>
</dbReference>
<feature type="transmembrane region" description="Helical" evidence="7">
    <location>
        <begin position="60"/>
        <end position="78"/>
    </location>
</feature>
<comment type="subcellular location">
    <subcellularLocation>
        <location evidence="1">Membrane</location>
        <topology evidence="1">Multi-pass membrane protein</topology>
    </subcellularLocation>
</comment>
<dbReference type="PANTHER" id="PTHR43791:SF49">
    <property type="entry name" value="TRANSPORTER, PUTATIVE (AFU_ORTHOLOGUE AFUA_4G04250)-RELATED"/>
    <property type="match status" value="1"/>
</dbReference>
<evidence type="ECO:0000256" key="3">
    <source>
        <dbReference type="ARBA" id="ARBA00022692"/>
    </source>
</evidence>
<evidence type="ECO:0000256" key="5">
    <source>
        <dbReference type="ARBA" id="ARBA00023136"/>
    </source>
</evidence>
<feature type="transmembrane region" description="Helical" evidence="7">
    <location>
        <begin position="452"/>
        <end position="471"/>
    </location>
</feature>